<evidence type="ECO:0000256" key="6">
    <source>
        <dbReference type="ARBA" id="ARBA00022691"/>
    </source>
</evidence>
<keyword evidence="7" id="KW-0819">tRNA processing</keyword>
<dbReference type="AlphaFoldDB" id="A0A6M8J6Z2"/>
<keyword evidence="4" id="KW-0489">Methyltransferase</keyword>
<dbReference type="PANTHER" id="PTHR23417">
    <property type="entry name" value="3-DEOXY-D-MANNO-OCTULOSONIC-ACID TRANSFERASE/TRNA GUANINE-N 7 - -METHYLTRANSFERASE"/>
    <property type="match status" value="1"/>
</dbReference>
<proteinExistence type="predicted"/>
<dbReference type="Proteomes" id="UP000503297">
    <property type="component" value="Chromosome"/>
</dbReference>
<dbReference type="RefSeq" id="WP_173163370.1">
    <property type="nucleotide sequence ID" value="NZ_CP053716.1"/>
</dbReference>
<dbReference type="EMBL" id="CP053716">
    <property type="protein sequence ID" value="QKF06722.1"/>
    <property type="molecule type" value="Genomic_DNA"/>
</dbReference>
<dbReference type="EC" id="2.1.1.33" evidence="3"/>
<comment type="function">
    <text evidence="2">Catalyzes the formation of N(7)-methylguanine at position 46 (m7G46) in tRNA.</text>
</comment>
<comment type="catalytic activity">
    <reaction evidence="1">
        <text>guanosine(46) in tRNA + S-adenosyl-L-methionine = N(7)-methylguanosine(46) in tRNA + S-adenosyl-L-homocysteine</text>
        <dbReference type="Rhea" id="RHEA:42708"/>
        <dbReference type="Rhea" id="RHEA-COMP:10188"/>
        <dbReference type="Rhea" id="RHEA-COMP:10189"/>
        <dbReference type="ChEBI" id="CHEBI:57856"/>
        <dbReference type="ChEBI" id="CHEBI:59789"/>
        <dbReference type="ChEBI" id="CHEBI:74269"/>
        <dbReference type="ChEBI" id="CHEBI:74480"/>
        <dbReference type="EC" id="2.1.1.33"/>
    </reaction>
</comment>
<dbReference type="GO" id="GO:0043527">
    <property type="term" value="C:tRNA methyltransferase complex"/>
    <property type="evidence" value="ECO:0007669"/>
    <property type="project" value="TreeGrafter"/>
</dbReference>
<dbReference type="CDD" id="cd02440">
    <property type="entry name" value="AdoMet_MTases"/>
    <property type="match status" value="1"/>
</dbReference>
<keyword evidence="6" id="KW-0949">S-adenosyl-L-methionine</keyword>
<evidence type="ECO:0000256" key="3">
    <source>
        <dbReference type="ARBA" id="ARBA00011977"/>
    </source>
</evidence>
<feature type="compositionally biased region" description="Low complexity" evidence="8">
    <location>
        <begin position="69"/>
        <end position="88"/>
    </location>
</feature>
<keyword evidence="10" id="KW-1185">Reference proteome</keyword>
<evidence type="ECO:0000256" key="1">
    <source>
        <dbReference type="ARBA" id="ARBA00000142"/>
    </source>
</evidence>
<evidence type="ECO:0000313" key="10">
    <source>
        <dbReference type="Proteomes" id="UP000503297"/>
    </source>
</evidence>
<feature type="region of interest" description="Disordered" evidence="8">
    <location>
        <begin position="69"/>
        <end position="109"/>
    </location>
</feature>
<organism evidence="9 10">
    <name type="scientific">Berryella wangjianweii</name>
    <dbReference type="NCBI Taxonomy" id="2734634"/>
    <lineage>
        <taxon>Bacteria</taxon>
        <taxon>Bacillati</taxon>
        <taxon>Actinomycetota</taxon>
        <taxon>Coriobacteriia</taxon>
        <taxon>Eggerthellales</taxon>
        <taxon>Eggerthellaceae</taxon>
        <taxon>Berryella</taxon>
    </lineage>
</organism>
<evidence type="ECO:0000256" key="7">
    <source>
        <dbReference type="ARBA" id="ARBA00022694"/>
    </source>
</evidence>
<dbReference type="Pfam" id="PF02390">
    <property type="entry name" value="Methyltransf_4"/>
    <property type="match status" value="1"/>
</dbReference>
<dbReference type="Gene3D" id="3.40.50.150">
    <property type="entry name" value="Vaccinia Virus protein VP39"/>
    <property type="match status" value="1"/>
</dbReference>
<dbReference type="InterPro" id="IPR003358">
    <property type="entry name" value="tRNA_(Gua-N-7)_MeTrfase_Trmb"/>
</dbReference>
<name>A0A6M8J6Z2_9ACTN</name>
<reference evidence="10" key="1">
    <citation type="submission" date="2020-05" db="EMBL/GenBank/DDBJ databases">
        <title>Novel species in genus Nocardioides.</title>
        <authorList>
            <person name="Zhang G."/>
        </authorList>
    </citation>
    <scope>NUCLEOTIDE SEQUENCE [LARGE SCALE GENOMIC DNA]</scope>
    <source>
        <strain evidence="10">zg-1050</strain>
    </source>
</reference>
<sequence length="358" mass="39324">MTRTARSRKHRSFDLEARLEPVSAWVIRQPQDLRGRWASWGPRVPDAQALTEAPPNLSRDAPAAAGGIVPAASTAGEPTSAAPAAGRPVPRRAPEAALAGGPRRIAETGSPKRPVYVDLGCGKGSFLAAMAQRADDALWLGIDAEPVCCMHAAENLARISAPNAGALLDADPDLSQLFAPHEVSGLYLNFPTPFPQRKKAPLRTVHYDRLRAYRTALKETGTLHLRTDSPFLFRYATDQLLMAGFDLLWSREGDEPREELPRELSPLLHHHLPETEYERKLRQRGARVLELVARPSAADPEPPSRADVEKRANISLFDLLPDDLDQLDYVPLGMEGAVENLRNRRLRALRAGRGVANV</sequence>
<evidence type="ECO:0000256" key="2">
    <source>
        <dbReference type="ARBA" id="ARBA00003015"/>
    </source>
</evidence>
<evidence type="ECO:0000313" key="9">
    <source>
        <dbReference type="EMBL" id="QKF06722.1"/>
    </source>
</evidence>
<dbReference type="PANTHER" id="PTHR23417:SF14">
    <property type="entry name" value="PENTACOTRIPEPTIDE-REPEAT REGION OF PRORP DOMAIN-CONTAINING PROTEIN"/>
    <property type="match status" value="1"/>
</dbReference>
<protein>
    <recommendedName>
        <fullName evidence="3">tRNA (guanine(46)-N(7))-methyltransferase</fullName>
        <ecNumber evidence="3">2.1.1.33</ecNumber>
    </recommendedName>
</protein>
<dbReference type="KEGG" id="bwa:HLV38_00250"/>
<accession>A0A6M8J6Z2</accession>
<evidence type="ECO:0000256" key="4">
    <source>
        <dbReference type="ARBA" id="ARBA00022603"/>
    </source>
</evidence>
<dbReference type="GO" id="GO:0008176">
    <property type="term" value="F:tRNA (guanine(46)-N7)-methyltransferase activity"/>
    <property type="evidence" value="ECO:0007669"/>
    <property type="project" value="UniProtKB-EC"/>
</dbReference>
<dbReference type="PROSITE" id="PS51625">
    <property type="entry name" value="SAM_MT_TRMB"/>
    <property type="match status" value="1"/>
</dbReference>
<dbReference type="SUPFAM" id="SSF53335">
    <property type="entry name" value="S-adenosyl-L-methionine-dependent methyltransferases"/>
    <property type="match status" value="1"/>
</dbReference>
<dbReference type="InterPro" id="IPR029063">
    <property type="entry name" value="SAM-dependent_MTases_sf"/>
</dbReference>
<evidence type="ECO:0000256" key="8">
    <source>
        <dbReference type="SAM" id="MobiDB-lite"/>
    </source>
</evidence>
<keyword evidence="5" id="KW-0808">Transferase</keyword>
<gene>
    <name evidence="9" type="ORF">HLV38_00250</name>
</gene>
<evidence type="ECO:0000256" key="5">
    <source>
        <dbReference type="ARBA" id="ARBA00022679"/>
    </source>
</evidence>